<keyword evidence="3" id="KW-1185">Reference proteome</keyword>
<reference evidence="2" key="1">
    <citation type="submission" date="2023-07" db="EMBL/GenBank/DDBJ databases">
        <title>draft genome sequence of fig (Ficus carica).</title>
        <authorList>
            <person name="Takahashi T."/>
            <person name="Nishimura K."/>
        </authorList>
    </citation>
    <scope>NUCLEOTIDE SEQUENCE</scope>
</reference>
<keyword evidence="1" id="KW-0812">Transmembrane</keyword>
<dbReference type="AlphaFoldDB" id="A0AA88DL15"/>
<evidence type="ECO:0000313" key="3">
    <source>
        <dbReference type="Proteomes" id="UP001187192"/>
    </source>
</evidence>
<organism evidence="2 3">
    <name type="scientific">Ficus carica</name>
    <name type="common">Common fig</name>
    <dbReference type="NCBI Taxonomy" id="3494"/>
    <lineage>
        <taxon>Eukaryota</taxon>
        <taxon>Viridiplantae</taxon>
        <taxon>Streptophyta</taxon>
        <taxon>Embryophyta</taxon>
        <taxon>Tracheophyta</taxon>
        <taxon>Spermatophyta</taxon>
        <taxon>Magnoliopsida</taxon>
        <taxon>eudicotyledons</taxon>
        <taxon>Gunneridae</taxon>
        <taxon>Pentapetalae</taxon>
        <taxon>rosids</taxon>
        <taxon>fabids</taxon>
        <taxon>Rosales</taxon>
        <taxon>Moraceae</taxon>
        <taxon>Ficeae</taxon>
        <taxon>Ficus</taxon>
    </lineage>
</organism>
<keyword evidence="1" id="KW-0472">Membrane</keyword>
<sequence length="72" mass="7850">MKRVQALGQSPQFLAFWHLCAGMLSLISRTLVVFAIMLLLGTSLETPVAVLLLPPQPQPQTTTMNDISVAIM</sequence>
<dbReference type="EMBL" id="BTGU01000069">
    <property type="protein sequence ID" value="GMN57234.1"/>
    <property type="molecule type" value="Genomic_DNA"/>
</dbReference>
<accession>A0AA88DL15</accession>
<keyword evidence="1" id="KW-1133">Transmembrane helix</keyword>
<dbReference type="Proteomes" id="UP001187192">
    <property type="component" value="Unassembled WGS sequence"/>
</dbReference>
<proteinExistence type="predicted"/>
<evidence type="ECO:0000256" key="1">
    <source>
        <dbReference type="SAM" id="Phobius"/>
    </source>
</evidence>
<protein>
    <submittedName>
        <fullName evidence="2">Uncharacterized protein</fullName>
    </submittedName>
</protein>
<feature type="transmembrane region" description="Helical" evidence="1">
    <location>
        <begin position="15"/>
        <end position="40"/>
    </location>
</feature>
<evidence type="ECO:0000313" key="2">
    <source>
        <dbReference type="EMBL" id="GMN57234.1"/>
    </source>
</evidence>
<name>A0AA88DL15_FICCA</name>
<comment type="caution">
    <text evidence="2">The sequence shown here is derived from an EMBL/GenBank/DDBJ whole genome shotgun (WGS) entry which is preliminary data.</text>
</comment>
<gene>
    <name evidence="2" type="ORF">TIFTF001_026342</name>
</gene>